<dbReference type="SUPFAM" id="SSF101148">
    <property type="entry name" value="Plant invertase/pectin methylesterase inhibitor"/>
    <property type="match status" value="1"/>
</dbReference>
<comment type="pathway">
    <text evidence="1 7">Glycan metabolism; pectin degradation; 2-dehydro-3-deoxy-D-gluconate from pectin: step 1/5.</text>
</comment>
<evidence type="ECO:0000313" key="10">
    <source>
        <dbReference type="Proteomes" id="UP000655225"/>
    </source>
</evidence>
<accession>A0A835DKM9</accession>
<dbReference type="FunFam" id="2.160.20.10:FF:000001">
    <property type="entry name" value="Pectinesterase"/>
    <property type="match status" value="1"/>
</dbReference>
<evidence type="ECO:0000256" key="4">
    <source>
        <dbReference type="ARBA" id="ARBA00022801"/>
    </source>
</evidence>
<dbReference type="GO" id="GO:0042545">
    <property type="term" value="P:cell wall modification"/>
    <property type="evidence" value="ECO:0007669"/>
    <property type="project" value="UniProtKB-UniRule"/>
</dbReference>
<comment type="function">
    <text evidence="7">Acts in the modification of cell walls via demethylesterification of cell wall pectin.</text>
</comment>
<evidence type="ECO:0000259" key="8">
    <source>
        <dbReference type="SMART" id="SM00856"/>
    </source>
</evidence>
<keyword evidence="4 7" id="KW-0378">Hydrolase</keyword>
<feature type="active site" evidence="6">
    <location>
        <position position="368"/>
    </location>
</feature>
<dbReference type="Pfam" id="PF04043">
    <property type="entry name" value="PMEI"/>
    <property type="match status" value="1"/>
</dbReference>
<evidence type="ECO:0000256" key="3">
    <source>
        <dbReference type="ARBA" id="ARBA00007786"/>
    </source>
</evidence>
<dbReference type="PROSITE" id="PS00503">
    <property type="entry name" value="PECTINESTERASE_2"/>
    <property type="match status" value="1"/>
</dbReference>
<dbReference type="InterPro" id="IPR000070">
    <property type="entry name" value="Pectinesterase_cat"/>
</dbReference>
<dbReference type="InterPro" id="IPR006501">
    <property type="entry name" value="Pectinesterase_inhib_dom"/>
</dbReference>
<keyword evidence="10" id="KW-1185">Reference proteome</keyword>
<dbReference type="SUPFAM" id="SSF51126">
    <property type="entry name" value="Pectin lyase-like"/>
    <property type="match status" value="1"/>
</dbReference>
<dbReference type="EMBL" id="JABCRI010000004">
    <property type="protein sequence ID" value="KAF8407613.1"/>
    <property type="molecule type" value="Genomic_DNA"/>
</dbReference>
<keyword evidence="7" id="KW-0961">Cell wall biogenesis/degradation</keyword>
<feature type="signal peptide" evidence="7">
    <location>
        <begin position="1"/>
        <end position="24"/>
    </location>
</feature>
<evidence type="ECO:0000313" key="9">
    <source>
        <dbReference type="EMBL" id="KAF8407613.1"/>
    </source>
</evidence>
<dbReference type="SMART" id="SM00856">
    <property type="entry name" value="PMEI"/>
    <property type="match status" value="1"/>
</dbReference>
<comment type="similarity">
    <text evidence="3">In the C-terminal section; belongs to the pectinesterase family.</text>
</comment>
<protein>
    <recommendedName>
        <fullName evidence="7">Pectinesterase</fullName>
        <ecNumber evidence="7">3.1.1.11</ecNumber>
    </recommendedName>
</protein>
<dbReference type="AlphaFoldDB" id="A0A835DKM9"/>
<comment type="caution">
    <text evidence="9">The sequence shown here is derived from an EMBL/GenBank/DDBJ whole genome shotgun (WGS) entry which is preliminary data.</text>
</comment>
<evidence type="ECO:0000256" key="1">
    <source>
        <dbReference type="ARBA" id="ARBA00005184"/>
    </source>
</evidence>
<keyword evidence="7" id="KW-0964">Secreted</keyword>
<evidence type="ECO:0000256" key="6">
    <source>
        <dbReference type="PROSITE-ProRule" id="PRU10040"/>
    </source>
</evidence>
<dbReference type="GO" id="GO:0045490">
    <property type="term" value="P:pectin catabolic process"/>
    <property type="evidence" value="ECO:0007669"/>
    <property type="project" value="UniProtKB-UniRule"/>
</dbReference>
<dbReference type="Gene3D" id="1.20.140.40">
    <property type="entry name" value="Invertase/pectin methylesterase inhibitor family protein"/>
    <property type="match status" value="1"/>
</dbReference>
<dbReference type="Proteomes" id="UP000655225">
    <property type="component" value="Unassembled WGS sequence"/>
</dbReference>
<comment type="catalytic activity">
    <reaction evidence="7">
        <text>[(1-&gt;4)-alpha-D-galacturonosyl methyl ester](n) + n H2O = [(1-&gt;4)-alpha-D-galacturonosyl](n) + n methanol + n H(+)</text>
        <dbReference type="Rhea" id="RHEA:22380"/>
        <dbReference type="Rhea" id="RHEA-COMP:14570"/>
        <dbReference type="Rhea" id="RHEA-COMP:14573"/>
        <dbReference type="ChEBI" id="CHEBI:15377"/>
        <dbReference type="ChEBI" id="CHEBI:15378"/>
        <dbReference type="ChEBI" id="CHEBI:17790"/>
        <dbReference type="ChEBI" id="CHEBI:140522"/>
        <dbReference type="ChEBI" id="CHEBI:140523"/>
        <dbReference type="EC" id="3.1.1.11"/>
    </reaction>
</comment>
<keyword evidence="7" id="KW-0134">Cell wall</keyword>
<proteinExistence type="inferred from homology"/>
<dbReference type="EC" id="3.1.1.11" evidence="7"/>
<sequence length="530" mass="58192">MEKLRLGSTVIFYLLVLVLRVVNGGMISSCSQTPYPEICNSFISTTPLATLNKTQFSFRDIALRVTMNQAEQAYQLVSGMDLSSIDDERAKLAWADCMELFEDTVSLLNRSIGSKNPKRMKDAQTWLSAAITNQQTCQNGFVDLNSSSHIVSFPSILSNLSKFISNSLAINKAAVSSSNALFAKPGGRRLLSNGFPTWVSVAERKLLQASGTGLQADIVVAKDGSGNYKTISEAVAALAKLRRGTKRFVIYVKAGVYRENVQIKKSMKNLMFIGDGIDVTVVTGSKNVEDGSTTFRSASFGVSGDGFIARDMTFENTAGPQKHQAVAFRSGSDLSVLYSCSFKGYQDTLYVYSQRQFYRNCDIYGTLDFIFGDAAVVFQNCNIYVRRPMKNQWNTITAQGRTDRNENTGISIHNSRVMAASDLREDQGSFKTYLGRPWQKYSRTVFMKTSLDSLIDPAGWLKWSGDFGLSTLYYGEYMNTGSGADTSSRVNWPGFHVITSGAEAGKFSVQSFLAGSSWIPGTGVPFTSGL</sequence>
<dbReference type="InterPro" id="IPR012334">
    <property type="entry name" value="Pectin_lyas_fold"/>
</dbReference>
<comment type="similarity">
    <text evidence="2">In the N-terminal section; belongs to the PMEI family.</text>
</comment>
<dbReference type="PROSITE" id="PS00800">
    <property type="entry name" value="PECTINESTERASE_1"/>
    <property type="match status" value="1"/>
</dbReference>
<gene>
    <name evidence="9" type="ORF">HHK36_006746</name>
</gene>
<dbReference type="OrthoDB" id="2019149at2759"/>
<dbReference type="NCBIfam" id="TIGR01614">
    <property type="entry name" value="PME_inhib"/>
    <property type="match status" value="1"/>
</dbReference>
<evidence type="ECO:0000256" key="5">
    <source>
        <dbReference type="ARBA" id="ARBA00023085"/>
    </source>
</evidence>
<dbReference type="InterPro" id="IPR011050">
    <property type="entry name" value="Pectin_lyase_fold/virulence"/>
</dbReference>
<dbReference type="CDD" id="cd15798">
    <property type="entry name" value="PMEI-like_3"/>
    <property type="match status" value="1"/>
</dbReference>
<evidence type="ECO:0000256" key="2">
    <source>
        <dbReference type="ARBA" id="ARBA00006027"/>
    </source>
</evidence>
<dbReference type="InterPro" id="IPR018040">
    <property type="entry name" value="Pectinesterase_Tyr_AS"/>
</dbReference>
<organism evidence="9 10">
    <name type="scientific">Tetracentron sinense</name>
    <name type="common">Spur-leaf</name>
    <dbReference type="NCBI Taxonomy" id="13715"/>
    <lineage>
        <taxon>Eukaryota</taxon>
        <taxon>Viridiplantae</taxon>
        <taxon>Streptophyta</taxon>
        <taxon>Embryophyta</taxon>
        <taxon>Tracheophyta</taxon>
        <taxon>Spermatophyta</taxon>
        <taxon>Magnoliopsida</taxon>
        <taxon>Trochodendrales</taxon>
        <taxon>Trochodendraceae</taxon>
        <taxon>Tetracentron</taxon>
    </lineage>
</organism>
<evidence type="ECO:0000256" key="7">
    <source>
        <dbReference type="RuleBase" id="RU000589"/>
    </source>
</evidence>
<dbReference type="GO" id="GO:0004857">
    <property type="term" value="F:enzyme inhibitor activity"/>
    <property type="evidence" value="ECO:0007669"/>
    <property type="project" value="InterPro"/>
</dbReference>
<dbReference type="GO" id="GO:0030599">
    <property type="term" value="F:pectinesterase activity"/>
    <property type="evidence" value="ECO:0007669"/>
    <property type="project" value="UniProtKB-UniRule"/>
</dbReference>
<keyword evidence="7" id="KW-0732">Signal</keyword>
<feature type="chain" id="PRO_5033099405" description="Pectinesterase" evidence="7">
    <location>
        <begin position="25"/>
        <end position="530"/>
    </location>
</feature>
<dbReference type="Gene3D" id="2.160.20.10">
    <property type="entry name" value="Single-stranded right-handed beta-helix, Pectin lyase-like"/>
    <property type="match status" value="1"/>
</dbReference>
<dbReference type="UniPathway" id="UPA00545">
    <property type="reaction ID" value="UER00823"/>
</dbReference>
<dbReference type="InterPro" id="IPR035513">
    <property type="entry name" value="Invertase/methylesterase_inhib"/>
</dbReference>
<comment type="subcellular location">
    <subcellularLocation>
        <location evidence="7">Secreted</location>
        <location evidence="7">Cell wall</location>
    </subcellularLocation>
</comment>
<keyword evidence="5 7" id="KW-0063">Aspartyl esterase</keyword>
<dbReference type="OMA" id="TANQQTC"/>
<reference evidence="9 10" key="1">
    <citation type="submission" date="2020-04" db="EMBL/GenBank/DDBJ databases">
        <title>Plant Genome Project.</title>
        <authorList>
            <person name="Zhang R.-G."/>
        </authorList>
    </citation>
    <scope>NUCLEOTIDE SEQUENCE [LARGE SCALE GENOMIC DNA]</scope>
    <source>
        <strain evidence="9">YNK0</strain>
        <tissue evidence="9">Leaf</tissue>
    </source>
</reference>
<dbReference type="PANTHER" id="PTHR31707">
    <property type="entry name" value="PECTINESTERASE"/>
    <property type="match status" value="1"/>
</dbReference>
<dbReference type="InterPro" id="IPR033131">
    <property type="entry name" value="Pectinesterase_Asp_AS"/>
</dbReference>
<dbReference type="Pfam" id="PF01095">
    <property type="entry name" value="Pectinesterase"/>
    <property type="match status" value="1"/>
</dbReference>
<name>A0A835DKM9_TETSI</name>
<feature type="domain" description="Pectinesterase inhibitor" evidence="8">
    <location>
        <begin position="22"/>
        <end position="170"/>
    </location>
</feature>